<reference evidence="4 5" key="1">
    <citation type="submission" date="2016-07" db="EMBL/GenBank/DDBJ databases">
        <title>Pervasive Adenine N6-methylation of Active Genes in Fungi.</title>
        <authorList>
            <consortium name="DOE Joint Genome Institute"/>
            <person name="Mondo S.J."/>
            <person name="Dannebaum R.O."/>
            <person name="Kuo R.C."/>
            <person name="Labutti K."/>
            <person name="Haridas S."/>
            <person name="Kuo A."/>
            <person name="Salamov A."/>
            <person name="Ahrendt S.R."/>
            <person name="Lipzen A."/>
            <person name="Sullivan W."/>
            <person name="Andreopoulos W.B."/>
            <person name="Clum A."/>
            <person name="Lindquist E."/>
            <person name="Daum C."/>
            <person name="Ramamoorthy G.K."/>
            <person name="Gryganskyi A."/>
            <person name="Culley D."/>
            <person name="Magnuson J.K."/>
            <person name="James T.Y."/>
            <person name="O'Malley M.A."/>
            <person name="Stajich J.E."/>
            <person name="Spatafora J.W."/>
            <person name="Visel A."/>
            <person name="Grigoriev I.V."/>
        </authorList>
    </citation>
    <scope>NUCLEOTIDE SEQUENCE [LARGE SCALE GENOMIC DNA]</scope>
    <source>
        <strain evidence="4 5">PL171</strain>
    </source>
</reference>
<dbReference type="Proteomes" id="UP000193411">
    <property type="component" value="Unassembled WGS sequence"/>
</dbReference>
<keyword evidence="2" id="KW-1133">Transmembrane helix</keyword>
<organism evidence="4 5">
    <name type="scientific">Catenaria anguillulae PL171</name>
    <dbReference type="NCBI Taxonomy" id="765915"/>
    <lineage>
        <taxon>Eukaryota</taxon>
        <taxon>Fungi</taxon>
        <taxon>Fungi incertae sedis</taxon>
        <taxon>Blastocladiomycota</taxon>
        <taxon>Blastocladiomycetes</taxon>
        <taxon>Blastocladiales</taxon>
        <taxon>Catenariaceae</taxon>
        <taxon>Catenaria</taxon>
    </lineage>
</organism>
<comment type="caution">
    <text evidence="4">The sequence shown here is derived from an EMBL/GenBank/DDBJ whole genome shotgun (WGS) entry which is preliminary data.</text>
</comment>
<gene>
    <name evidence="4" type="ORF">BCR44DRAFT_1511931</name>
</gene>
<sequence>MADLLAAIRSQYASSSQVTTPLIPLDRVRFKLLHAGSVLVVDTQPLAHLKRQLLVTHSPMVSSQAITLPSTTQPIPASTPIPPPQLEPQPAALFSLEDDDDEPIEHDDENTPLHPDSHSPPTQSTTGSGGVSPRPDNERLPLLLRAPSASVPASPSKHLPASSSPRVSPDSANLIETIVVLCSISEAMPDADVTSESQPVTPSASSSNTPRGFDALLTQGFSPDDIQAFRRTFHQARGTASASEPDRLRLEDAWVAGDHSNDQAQVASTEQSTVKALVKGAALGYFLGVPMVLGVKEVARLDRRVVVGGVLGLVVNFGVGVLLWINQG</sequence>
<evidence type="ECO:0000313" key="4">
    <source>
        <dbReference type="EMBL" id="ORZ37365.1"/>
    </source>
</evidence>
<dbReference type="GO" id="GO:0044695">
    <property type="term" value="C:Dsc E3 ubiquitin ligase complex"/>
    <property type="evidence" value="ECO:0007669"/>
    <property type="project" value="InterPro"/>
</dbReference>
<dbReference type="PANTHER" id="PTHR28049">
    <property type="entry name" value="TRANSMEMBRANE PROTEIN YOR223W"/>
    <property type="match status" value="1"/>
</dbReference>
<dbReference type="GO" id="GO:0005783">
    <property type="term" value="C:endoplasmic reticulum"/>
    <property type="evidence" value="ECO:0007669"/>
    <property type="project" value="TreeGrafter"/>
</dbReference>
<feature type="region of interest" description="Disordered" evidence="1">
    <location>
        <begin position="70"/>
        <end position="89"/>
    </location>
</feature>
<accession>A0A1Y2HS04</accession>
<dbReference type="InterPro" id="IPR025390">
    <property type="entry name" value="Dsc3_C"/>
</dbReference>
<name>A0A1Y2HS04_9FUNG</name>
<feature type="region of interest" description="Disordered" evidence="1">
    <location>
        <begin position="100"/>
        <end position="169"/>
    </location>
</feature>
<evidence type="ECO:0000259" key="3">
    <source>
        <dbReference type="Pfam" id="PF13373"/>
    </source>
</evidence>
<dbReference type="InterPro" id="IPR045226">
    <property type="entry name" value="Dsc3"/>
</dbReference>
<feature type="compositionally biased region" description="Low complexity" evidence="1">
    <location>
        <begin position="140"/>
        <end position="156"/>
    </location>
</feature>
<feature type="compositionally biased region" description="Polar residues" evidence="1">
    <location>
        <begin position="194"/>
        <end position="210"/>
    </location>
</feature>
<feature type="transmembrane region" description="Helical" evidence="2">
    <location>
        <begin position="305"/>
        <end position="325"/>
    </location>
</feature>
<feature type="compositionally biased region" description="Pro residues" evidence="1">
    <location>
        <begin position="77"/>
        <end position="87"/>
    </location>
</feature>
<feature type="region of interest" description="Disordered" evidence="1">
    <location>
        <begin position="191"/>
        <end position="210"/>
    </location>
</feature>
<dbReference type="OrthoDB" id="2556122at2759"/>
<protein>
    <recommendedName>
        <fullName evidence="3">DSC E3 ubiquitin ligase complex subunit 3 C-terminal domain-containing protein</fullName>
    </recommendedName>
</protein>
<keyword evidence="2" id="KW-0472">Membrane</keyword>
<evidence type="ECO:0000256" key="1">
    <source>
        <dbReference type="SAM" id="MobiDB-lite"/>
    </source>
</evidence>
<feature type="domain" description="DSC E3 ubiquitin ligase complex subunit 3 C-terminal" evidence="3">
    <location>
        <begin position="211"/>
        <end position="321"/>
    </location>
</feature>
<dbReference type="EMBL" id="MCFL01000013">
    <property type="protein sequence ID" value="ORZ37365.1"/>
    <property type="molecule type" value="Genomic_DNA"/>
</dbReference>
<dbReference type="Pfam" id="PF13373">
    <property type="entry name" value="Dsc3_C"/>
    <property type="match status" value="1"/>
</dbReference>
<dbReference type="AlphaFoldDB" id="A0A1Y2HS04"/>
<keyword evidence="2" id="KW-0812">Transmembrane</keyword>
<evidence type="ECO:0000313" key="5">
    <source>
        <dbReference type="Proteomes" id="UP000193411"/>
    </source>
</evidence>
<proteinExistence type="predicted"/>
<dbReference type="PANTHER" id="PTHR28049:SF1">
    <property type="entry name" value="DSC E3 UBIQUITIN LIGASE COMPLEX SUBUNIT 3"/>
    <property type="match status" value="1"/>
</dbReference>
<keyword evidence="5" id="KW-1185">Reference proteome</keyword>
<evidence type="ECO:0000256" key="2">
    <source>
        <dbReference type="SAM" id="Phobius"/>
    </source>
</evidence>